<gene>
    <name evidence="1" type="ORF">ABOZ73_07115</name>
</gene>
<organism evidence="1">
    <name type="scientific">Caulobacter sp. 73W</name>
    <dbReference type="NCBI Taxonomy" id="3161137"/>
    <lineage>
        <taxon>Bacteria</taxon>
        <taxon>Pseudomonadati</taxon>
        <taxon>Pseudomonadota</taxon>
        <taxon>Alphaproteobacteria</taxon>
        <taxon>Caulobacterales</taxon>
        <taxon>Caulobacteraceae</taxon>
        <taxon>Caulobacter</taxon>
    </lineage>
</organism>
<reference evidence="1" key="1">
    <citation type="submission" date="2024-06" db="EMBL/GenBank/DDBJ databases">
        <title>Caulobacter inopinatus, sp. nov.</title>
        <authorList>
            <person name="Donachie S.P."/>
        </authorList>
    </citation>
    <scope>NUCLEOTIDE SEQUENCE</scope>
    <source>
        <strain evidence="1">73W</strain>
    </source>
</reference>
<protein>
    <submittedName>
        <fullName evidence="1">Uncharacterized protein</fullName>
    </submittedName>
</protein>
<dbReference type="EMBL" id="CP158375">
    <property type="protein sequence ID" value="XDO98179.1"/>
    <property type="molecule type" value="Genomic_DNA"/>
</dbReference>
<evidence type="ECO:0000313" key="1">
    <source>
        <dbReference type="EMBL" id="XDO98179.1"/>
    </source>
</evidence>
<sequence length="87" mass="9160">MSATIEDTVGSHLLLASLPACAHTMAHARAAALIRVHDLHDDPEGIEAFARDLEDSCSGYEPTALDVLQLAAAARIIGAGVASRQRR</sequence>
<dbReference type="RefSeq" id="WP_369061892.1">
    <property type="nucleotide sequence ID" value="NZ_CP158375.1"/>
</dbReference>
<proteinExistence type="predicted"/>
<dbReference type="AlphaFoldDB" id="A0AB39KY38"/>
<accession>A0AB39KY38</accession>
<name>A0AB39KY38_9CAUL</name>